<dbReference type="InterPro" id="IPR051217">
    <property type="entry name" value="Insect_Cuticle_Struc_Prot"/>
</dbReference>
<dbReference type="OrthoDB" id="6595597at2759"/>
<feature type="compositionally biased region" description="Basic and acidic residues" evidence="3">
    <location>
        <begin position="197"/>
        <end position="206"/>
    </location>
</feature>
<dbReference type="Proteomes" id="UP000694846">
    <property type="component" value="Unplaced"/>
</dbReference>
<reference evidence="5" key="1">
    <citation type="submission" date="2018-04" db="EMBL/GenBank/DDBJ databases">
        <title>Transcriptome assembly of Sipha flava.</title>
        <authorList>
            <person name="Scully E.D."/>
            <person name="Geib S.M."/>
            <person name="Palmer N.A."/>
            <person name="Koch K."/>
            <person name="Bradshaw J."/>
            <person name="Heng-Moss T."/>
            <person name="Sarath G."/>
        </authorList>
    </citation>
    <scope>NUCLEOTIDE SEQUENCE</scope>
</reference>
<evidence type="ECO:0000313" key="6">
    <source>
        <dbReference type="Proteomes" id="UP000694846"/>
    </source>
</evidence>
<feature type="chain" id="PRO_5044578968" evidence="4">
    <location>
        <begin position="21"/>
        <end position="388"/>
    </location>
</feature>
<dbReference type="PANTHER" id="PTHR12236">
    <property type="entry name" value="STRUCTURAL CONTITUENT OF CUTICLE"/>
    <property type="match status" value="1"/>
</dbReference>
<dbReference type="AlphaFoldDB" id="A0A2S2PYZ7"/>
<dbReference type="InterPro" id="IPR031311">
    <property type="entry name" value="CHIT_BIND_RR_consensus"/>
</dbReference>
<dbReference type="RefSeq" id="XP_025425010.1">
    <property type="nucleotide sequence ID" value="XM_025569225.1"/>
</dbReference>
<dbReference type="PANTHER" id="PTHR12236:SF81">
    <property type="entry name" value="CUTICLE PROTEIN 19-LIKE PROTEIN"/>
    <property type="match status" value="1"/>
</dbReference>
<dbReference type="GO" id="GO:0042302">
    <property type="term" value="F:structural constituent of cuticle"/>
    <property type="evidence" value="ECO:0007669"/>
    <property type="project" value="UniProtKB-UniRule"/>
</dbReference>
<dbReference type="PROSITE" id="PS00233">
    <property type="entry name" value="CHIT_BIND_RR_1"/>
    <property type="match status" value="1"/>
</dbReference>
<evidence type="ECO:0000313" key="7">
    <source>
        <dbReference type="RefSeq" id="XP_025425010.1"/>
    </source>
</evidence>
<dbReference type="PROSITE" id="PS51155">
    <property type="entry name" value="CHIT_BIND_RR_2"/>
    <property type="match status" value="1"/>
</dbReference>
<feature type="region of interest" description="Disordered" evidence="3">
    <location>
        <begin position="138"/>
        <end position="254"/>
    </location>
</feature>
<keyword evidence="4" id="KW-0732">Signal</keyword>
<proteinExistence type="predicted"/>
<reference evidence="7" key="2">
    <citation type="submission" date="2025-04" db="UniProtKB">
        <authorList>
            <consortium name="RefSeq"/>
        </authorList>
    </citation>
    <scope>IDENTIFICATION</scope>
    <source>
        <tissue evidence="7">Whole body</tissue>
    </source>
</reference>
<dbReference type="PRINTS" id="PR00947">
    <property type="entry name" value="CUTICLE"/>
</dbReference>
<protein>
    <submittedName>
        <fullName evidence="5">Cuticle protein 19</fullName>
    </submittedName>
    <submittedName>
        <fullName evidence="7">Uncharacterized protein LOC112693945</fullName>
    </submittedName>
</protein>
<evidence type="ECO:0000256" key="1">
    <source>
        <dbReference type="ARBA" id="ARBA00022460"/>
    </source>
</evidence>
<dbReference type="InterPro" id="IPR000618">
    <property type="entry name" value="Insect_cuticle"/>
</dbReference>
<evidence type="ECO:0000256" key="4">
    <source>
        <dbReference type="SAM" id="SignalP"/>
    </source>
</evidence>
<gene>
    <name evidence="5" type="primary">CU19_6</name>
    <name evidence="7" type="synonym">LOC112693945</name>
    <name evidence="5" type="ORF">g.152395</name>
</gene>
<sequence length="388" mass="43813">MRDPKILLFIFGLFVQTCLSEKVETPKHGHNTDGKDKKVSKRDYYAPEYNHDKHNSYPAYRFEYGVHDPQTGDIKKQYEERDGDTVRGYYSLMEPDGSIRLVEYTADSKNGFQATVKKMGHSHHPNSVTYHMNAAAGLHHQQGDGGGSYAPNYHGGDHYDHQQLTFAPVYGNDNGHHYQQQPAGDHYGPPPQPTYDGHYEPPHNFDNHYYLQQQNQHQQQPPPPSAYDHYEPPLVPAHNHYQQPPPSGHSDHYERPAVPAVQEPHYQPVAAGPETVDFEPGPQPLFAGGLPTAHGDYGSASPEQYYPSQLQFPAASRENVFDEWTALGDDDHLRSHRVDLDGFQFPAAVPARGVSAERPEYLRKYFEPDYRGNAAAHGSYEDDGDQSK</sequence>
<evidence type="ECO:0000256" key="3">
    <source>
        <dbReference type="SAM" id="MobiDB-lite"/>
    </source>
</evidence>
<dbReference type="EMBL" id="GGMS01000929">
    <property type="protein sequence ID" value="MBY70132.1"/>
    <property type="molecule type" value="Transcribed_RNA"/>
</dbReference>
<keyword evidence="1 2" id="KW-0193">Cuticle</keyword>
<keyword evidence="6" id="KW-1185">Reference proteome</keyword>
<feature type="signal peptide" evidence="4">
    <location>
        <begin position="1"/>
        <end position="20"/>
    </location>
</feature>
<organism evidence="5">
    <name type="scientific">Sipha flava</name>
    <name type="common">yellow sugarcane aphid</name>
    <dbReference type="NCBI Taxonomy" id="143950"/>
    <lineage>
        <taxon>Eukaryota</taxon>
        <taxon>Metazoa</taxon>
        <taxon>Ecdysozoa</taxon>
        <taxon>Arthropoda</taxon>
        <taxon>Hexapoda</taxon>
        <taxon>Insecta</taxon>
        <taxon>Pterygota</taxon>
        <taxon>Neoptera</taxon>
        <taxon>Paraneoptera</taxon>
        <taxon>Hemiptera</taxon>
        <taxon>Sternorrhyncha</taxon>
        <taxon>Aphidomorpha</taxon>
        <taxon>Aphidoidea</taxon>
        <taxon>Aphididae</taxon>
        <taxon>Sipha</taxon>
    </lineage>
</organism>
<dbReference type="GO" id="GO:0031012">
    <property type="term" value="C:extracellular matrix"/>
    <property type="evidence" value="ECO:0007669"/>
    <property type="project" value="TreeGrafter"/>
</dbReference>
<dbReference type="Pfam" id="PF00379">
    <property type="entry name" value="Chitin_bind_4"/>
    <property type="match status" value="1"/>
</dbReference>
<name>A0A2S2PYZ7_9HEMI</name>
<dbReference type="GO" id="GO:0005615">
    <property type="term" value="C:extracellular space"/>
    <property type="evidence" value="ECO:0007669"/>
    <property type="project" value="TreeGrafter"/>
</dbReference>
<accession>A0A2S2PYZ7</accession>
<evidence type="ECO:0000313" key="5">
    <source>
        <dbReference type="EMBL" id="MBY70132.1"/>
    </source>
</evidence>
<evidence type="ECO:0000256" key="2">
    <source>
        <dbReference type="PROSITE-ProRule" id="PRU00497"/>
    </source>
</evidence>